<sequence length="169" mass="18780">MCSYQVVGGCGTLALRYGRNLSLSDPGLNPQAFPPASEPKHLKAKRCSQCQGLQVGSIRGLVPGRSICSMEKCGRRSNQGGGHFYPKIVPVPEHEGRVERDVYLARSPIQVRNMTPELNHTESQLDPPHVTQTSMNLSSLVSRCALHVPLETNMLPIRRDLLKRRERDL</sequence>
<proteinExistence type="predicted"/>
<dbReference type="EMBL" id="CADEAL010001395">
    <property type="protein sequence ID" value="CAB1431999.1"/>
    <property type="molecule type" value="Genomic_DNA"/>
</dbReference>
<organism evidence="1 2">
    <name type="scientific">Pleuronectes platessa</name>
    <name type="common">European plaice</name>
    <dbReference type="NCBI Taxonomy" id="8262"/>
    <lineage>
        <taxon>Eukaryota</taxon>
        <taxon>Metazoa</taxon>
        <taxon>Chordata</taxon>
        <taxon>Craniata</taxon>
        <taxon>Vertebrata</taxon>
        <taxon>Euteleostomi</taxon>
        <taxon>Actinopterygii</taxon>
        <taxon>Neopterygii</taxon>
        <taxon>Teleostei</taxon>
        <taxon>Neoteleostei</taxon>
        <taxon>Acanthomorphata</taxon>
        <taxon>Carangaria</taxon>
        <taxon>Pleuronectiformes</taxon>
        <taxon>Pleuronectoidei</taxon>
        <taxon>Pleuronectidae</taxon>
        <taxon>Pleuronectes</taxon>
    </lineage>
</organism>
<comment type="caution">
    <text evidence="1">The sequence shown here is derived from an EMBL/GenBank/DDBJ whole genome shotgun (WGS) entry which is preliminary data.</text>
</comment>
<gene>
    <name evidence="1" type="ORF">PLEPLA_LOCUS20056</name>
</gene>
<evidence type="ECO:0000313" key="1">
    <source>
        <dbReference type="EMBL" id="CAB1431999.1"/>
    </source>
</evidence>
<accession>A0A9N7UKL5</accession>
<name>A0A9N7UKL5_PLEPL</name>
<dbReference type="Proteomes" id="UP001153269">
    <property type="component" value="Unassembled WGS sequence"/>
</dbReference>
<protein>
    <submittedName>
        <fullName evidence="1">Uncharacterized protein</fullName>
    </submittedName>
</protein>
<reference evidence="1" key="1">
    <citation type="submission" date="2020-03" db="EMBL/GenBank/DDBJ databases">
        <authorList>
            <person name="Weist P."/>
        </authorList>
    </citation>
    <scope>NUCLEOTIDE SEQUENCE</scope>
</reference>
<evidence type="ECO:0000313" key="2">
    <source>
        <dbReference type="Proteomes" id="UP001153269"/>
    </source>
</evidence>
<dbReference type="AlphaFoldDB" id="A0A9N7UKL5"/>
<keyword evidence="2" id="KW-1185">Reference proteome</keyword>